<keyword evidence="7 10" id="KW-1133">Transmembrane helix</keyword>
<evidence type="ECO:0000256" key="7">
    <source>
        <dbReference type="ARBA" id="ARBA00022989"/>
    </source>
</evidence>
<dbReference type="PANTHER" id="PTHR43653:SF1">
    <property type="entry name" value="CYTOCHROME C-TYPE BIOGENESIS PROTEIN CCMF"/>
    <property type="match status" value="1"/>
</dbReference>
<feature type="transmembrane region" description="Helical" evidence="10">
    <location>
        <begin position="123"/>
        <end position="142"/>
    </location>
</feature>
<dbReference type="InterPro" id="IPR002541">
    <property type="entry name" value="Cyt_c_assembly"/>
</dbReference>
<name>A0A1D7QT75_9BACI</name>
<feature type="transmembrane region" description="Helical" evidence="10">
    <location>
        <begin position="6"/>
        <end position="28"/>
    </location>
</feature>
<proteinExistence type="inferred from homology"/>
<reference evidence="13 14" key="1">
    <citation type="submission" date="2015-08" db="EMBL/GenBank/DDBJ databases">
        <title>The complete genome sequence of Bacillus beveridgei MLTeJB.</title>
        <authorList>
            <person name="Hanson T.E."/>
            <person name="Mesa C."/>
            <person name="Basesman S.M."/>
            <person name="Oremland R.S."/>
        </authorList>
    </citation>
    <scope>NUCLEOTIDE SEQUENCE [LARGE SCALE GENOMIC DNA]</scope>
    <source>
        <strain evidence="13 14">MLTeJB</strain>
    </source>
</reference>
<feature type="transmembrane region" description="Helical" evidence="10">
    <location>
        <begin position="250"/>
        <end position="265"/>
    </location>
</feature>
<feature type="transmembrane region" description="Helical" evidence="10">
    <location>
        <begin position="452"/>
        <end position="470"/>
    </location>
</feature>
<evidence type="ECO:0000313" key="13">
    <source>
        <dbReference type="EMBL" id="AOM82189.1"/>
    </source>
</evidence>
<sequence length="661" mass="74139">MELIGQFSIYLGFFLSVWALISFLIGIRKQDQRLIDSGKGAVLSIFILASVSTTLLLFLLGTSDFRFEYVASYTSTDLPMVYKLVALWAGNAGSLLLWTFFLAMYGAMVAFSKKMKKNPMTPYIVSIMLLNTIFFYFILSFVSNPFDTFPAGEVPAEGRGLNPMLQDPGMILHPITLYLGYVGLVVPFAFAIASLIMKSMDAFWVQMARRWTIIAWAFLTMGNVIGGWWAYTELGWGGYWAWDPVENASFMPWLTVTAYLHSVMIQERKNMLKVWNLSLIIISYLLTLFGTFLVRSGILTSVHSFAQGNIGQYFLMFFSFMVLLSLYILMSRYHLLRKDSGQFDSYLSKESSFLLNNIILLGGTFAVFWGTIFPIVSEAIAGTRVTVGVPFFNTVMSPILLALIFLMAICPLIAWQRASVKNIRDNFLIPALISLAVLGVIAAMGVRDAYPLISFTVIAFALLTHIVEFIRGTKARQKVTKENVAVAFGCLMYRSRRRYGGYVVHLGVILIAFGIVGSNFDAEQLVTLQEGDTLEIENYVLTYESLDQRRDGLNDIVYATIAVEKNGEDVGYVTPERVFYANWEEPSTNVAVRSTLVEDLYVVLSGWEEDNRATFQINVNPLVSWIWIGSAVLVLGSLFAILGGRYGQSVPRYAGPQRKVH</sequence>
<dbReference type="GO" id="GO:0020037">
    <property type="term" value="F:heme binding"/>
    <property type="evidence" value="ECO:0007669"/>
    <property type="project" value="InterPro"/>
</dbReference>
<dbReference type="EMBL" id="CP012502">
    <property type="protein sequence ID" value="AOM82189.1"/>
    <property type="molecule type" value="Genomic_DNA"/>
</dbReference>
<dbReference type="KEGG" id="bbev:BBEV_0818"/>
<evidence type="ECO:0000259" key="11">
    <source>
        <dbReference type="Pfam" id="PF01578"/>
    </source>
</evidence>
<dbReference type="PATRIC" id="fig|632773.3.peg.864"/>
<dbReference type="OrthoDB" id="9761451at2"/>
<comment type="subcellular location">
    <subcellularLocation>
        <location evidence="1">Cell inner membrane</location>
        <topology evidence="1">Multi-pass membrane protein</topology>
    </subcellularLocation>
</comment>
<comment type="similarity">
    <text evidence="2">Belongs to the CcmF/CycK/Ccl1/NrfE/CcsA family.</text>
</comment>
<dbReference type="GO" id="GO:0016829">
    <property type="term" value="F:lyase activity"/>
    <property type="evidence" value="ECO:0007669"/>
    <property type="project" value="UniProtKB-KW"/>
</dbReference>
<evidence type="ECO:0000256" key="2">
    <source>
        <dbReference type="ARBA" id="ARBA00009186"/>
    </source>
</evidence>
<dbReference type="PANTHER" id="PTHR43653">
    <property type="entry name" value="CYTOCHROME C ASSEMBLY PROTEIN-RELATED"/>
    <property type="match status" value="1"/>
</dbReference>
<organism evidence="13 14">
    <name type="scientific">Salisediminibacterium beveridgei</name>
    <dbReference type="NCBI Taxonomy" id="632773"/>
    <lineage>
        <taxon>Bacteria</taxon>
        <taxon>Bacillati</taxon>
        <taxon>Bacillota</taxon>
        <taxon>Bacilli</taxon>
        <taxon>Bacillales</taxon>
        <taxon>Bacillaceae</taxon>
        <taxon>Salisediminibacterium</taxon>
    </lineage>
</organism>
<feature type="domain" description="Cytochrome c-type biogenesis protein CcmF C-terminal" evidence="12">
    <location>
        <begin position="315"/>
        <end position="642"/>
    </location>
</feature>
<evidence type="ECO:0000256" key="8">
    <source>
        <dbReference type="ARBA" id="ARBA00023136"/>
    </source>
</evidence>
<dbReference type="GO" id="GO:0015232">
    <property type="term" value="F:heme transmembrane transporter activity"/>
    <property type="evidence" value="ECO:0007669"/>
    <property type="project" value="InterPro"/>
</dbReference>
<evidence type="ECO:0000256" key="1">
    <source>
        <dbReference type="ARBA" id="ARBA00004429"/>
    </source>
</evidence>
<evidence type="ECO:0000259" key="12">
    <source>
        <dbReference type="Pfam" id="PF16327"/>
    </source>
</evidence>
<feature type="transmembrane region" description="Helical" evidence="10">
    <location>
        <begin position="502"/>
        <end position="520"/>
    </location>
</feature>
<feature type="transmembrane region" description="Helical" evidence="10">
    <location>
        <begin position="622"/>
        <end position="642"/>
    </location>
</feature>
<dbReference type="PRINTS" id="PR01411">
    <property type="entry name" value="CCMFBIOGNSIS"/>
</dbReference>
<feature type="transmembrane region" description="Helical" evidence="10">
    <location>
        <begin position="175"/>
        <end position="196"/>
    </location>
</feature>
<feature type="transmembrane region" description="Helical" evidence="10">
    <location>
        <begin position="427"/>
        <end position="446"/>
    </location>
</feature>
<feature type="transmembrane region" description="Helical" evidence="10">
    <location>
        <begin position="40"/>
        <end position="60"/>
    </location>
</feature>
<dbReference type="InterPro" id="IPR032523">
    <property type="entry name" value="CcmF_C"/>
</dbReference>
<feature type="transmembrane region" description="Helical" evidence="10">
    <location>
        <begin position="80"/>
        <end position="111"/>
    </location>
</feature>
<keyword evidence="4" id="KW-0997">Cell inner membrane</keyword>
<keyword evidence="8 10" id="KW-0472">Membrane</keyword>
<feature type="transmembrane region" description="Helical" evidence="10">
    <location>
        <begin position="208"/>
        <end position="230"/>
    </location>
</feature>
<dbReference type="AlphaFoldDB" id="A0A1D7QT75"/>
<dbReference type="STRING" id="632773.BBEV_0818"/>
<evidence type="ECO:0000256" key="9">
    <source>
        <dbReference type="ARBA" id="ARBA00037230"/>
    </source>
</evidence>
<evidence type="ECO:0000256" key="5">
    <source>
        <dbReference type="ARBA" id="ARBA00022692"/>
    </source>
</evidence>
<dbReference type="RefSeq" id="WP_069364304.1">
    <property type="nucleotide sequence ID" value="NZ_CP012502.1"/>
</dbReference>
<dbReference type="GO" id="GO:0017004">
    <property type="term" value="P:cytochrome complex assembly"/>
    <property type="evidence" value="ECO:0007669"/>
    <property type="project" value="UniProtKB-KW"/>
</dbReference>
<feature type="transmembrane region" description="Helical" evidence="10">
    <location>
        <begin position="351"/>
        <end position="375"/>
    </location>
</feature>
<keyword evidence="14" id="KW-1185">Reference proteome</keyword>
<dbReference type="InterPro" id="IPR003568">
    <property type="entry name" value="Cyt_c_biogenesis_CcmF"/>
</dbReference>
<evidence type="ECO:0000256" key="3">
    <source>
        <dbReference type="ARBA" id="ARBA00022475"/>
    </source>
</evidence>
<dbReference type="Pfam" id="PF16327">
    <property type="entry name" value="CcmF_C"/>
    <property type="match status" value="1"/>
</dbReference>
<gene>
    <name evidence="13" type="primary">ccmF</name>
    <name evidence="13" type="ORF">BBEV_0818</name>
</gene>
<keyword evidence="5 10" id="KW-0812">Transmembrane</keyword>
<comment type="function">
    <text evidence="9">Required for the biogenesis of c-type cytochromes. Possible subunit of a heme lyase.</text>
</comment>
<protein>
    <submittedName>
        <fullName evidence="13">Cytochrome c heme lyase subunit CcmF</fullName>
    </submittedName>
</protein>
<keyword evidence="3" id="KW-1003">Cell membrane</keyword>
<dbReference type="InterPro" id="IPR003567">
    <property type="entry name" value="Cyt_c_biogenesis"/>
</dbReference>
<dbReference type="Pfam" id="PF01578">
    <property type="entry name" value="Cytochrom_C_asm"/>
    <property type="match status" value="1"/>
</dbReference>
<evidence type="ECO:0000256" key="4">
    <source>
        <dbReference type="ARBA" id="ARBA00022519"/>
    </source>
</evidence>
<accession>A0A1D7QT75</accession>
<keyword evidence="13" id="KW-0456">Lyase</keyword>
<keyword evidence="6" id="KW-0201">Cytochrome c-type biogenesis</keyword>
<feature type="transmembrane region" description="Helical" evidence="10">
    <location>
        <begin position="395"/>
        <end position="415"/>
    </location>
</feature>
<feature type="transmembrane region" description="Helical" evidence="10">
    <location>
        <begin position="310"/>
        <end position="330"/>
    </location>
</feature>
<dbReference type="PRINTS" id="PR01410">
    <property type="entry name" value="CCBIOGENESIS"/>
</dbReference>
<evidence type="ECO:0000256" key="6">
    <source>
        <dbReference type="ARBA" id="ARBA00022748"/>
    </source>
</evidence>
<dbReference type="GO" id="GO:0005886">
    <property type="term" value="C:plasma membrane"/>
    <property type="evidence" value="ECO:0007669"/>
    <property type="project" value="UniProtKB-SubCell"/>
</dbReference>
<feature type="transmembrane region" description="Helical" evidence="10">
    <location>
        <begin position="277"/>
        <end position="298"/>
    </location>
</feature>
<evidence type="ECO:0000313" key="14">
    <source>
        <dbReference type="Proteomes" id="UP000094463"/>
    </source>
</evidence>
<feature type="domain" description="Cytochrome c assembly protein" evidence="11">
    <location>
        <begin position="88"/>
        <end position="296"/>
    </location>
</feature>
<evidence type="ECO:0000256" key="10">
    <source>
        <dbReference type="SAM" id="Phobius"/>
    </source>
</evidence>
<dbReference type="Proteomes" id="UP000094463">
    <property type="component" value="Chromosome"/>
</dbReference>